<dbReference type="PANTHER" id="PTHR12198">
    <property type="entry name" value="HOMEOBOX PROTEIN PROSPERO/PROX-1/CEH-26"/>
    <property type="match status" value="1"/>
</dbReference>
<feature type="region of interest" description="Disordered" evidence="7">
    <location>
        <begin position="388"/>
        <end position="417"/>
    </location>
</feature>
<dbReference type="InterPro" id="IPR039350">
    <property type="entry name" value="Prospero_homeodomain"/>
</dbReference>
<keyword evidence="3" id="KW-0238">DNA-binding</keyword>
<dbReference type="GO" id="GO:0060042">
    <property type="term" value="P:retina morphogenesis in camera-type eye"/>
    <property type="evidence" value="ECO:0007669"/>
    <property type="project" value="UniProtKB-ARBA"/>
</dbReference>
<evidence type="ECO:0000259" key="8">
    <source>
        <dbReference type="PROSITE" id="PS51818"/>
    </source>
</evidence>
<evidence type="ECO:0000313" key="9">
    <source>
        <dbReference type="Ensembl" id="ENSEBUP00000002740.1"/>
    </source>
</evidence>
<dbReference type="GO" id="GO:0048885">
    <property type="term" value="P:neuromast deposition"/>
    <property type="evidence" value="ECO:0007669"/>
    <property type="project" value="Ensembl"/>
</dbReference>
<protein>
    <submittedName>
        <fullName evidence="9">Prospero homeobox 1a</fullName>
    </submittedName>
</protein>
<dbReference type="PROSITE" id="PS51818">
    <property type="entry name" value="HOMEO_PROSPERO"/>
    <property type="match status" value="1"/>
</dbReference>
<dbReference type="InterPro" id="IPR037131">
    <property type="entry name" value="Homeo_prospero_dom_sf"/>
</dbReference>
<name>A0A8C4N5K7_EPTBU</name>
<dbReference type="GO" id="GO:0035295">
    <property type="term" value="P:tube development"/>
    <property type="evidence" value="ECO:0007669"/>
    <property type="project" value="UniProtKB-ARBA"/>
</dbReference>
<dbReference type="GO" id="GO:0001946">
    <property type="term" value="P:lymphangiogenesis"/>
    <property type="evidence" value="ECO:0007669"/>
    <property type="project" value="Ensembl"/>
</dbReference>
<dbReference type="AlphaFoldDB" id="A0A8C4N5K7"/>
<accession>A0A8C4N5K7</accession>
<dbReference type="GO" id="GO:0070309">
    <property type="term" value="P:lens fiber cell morphogenesis"/>
    <property type="evidence" value="ECO:0007669"/>
    <property type="project" value="UniProtKB-ARBA"/>
</dbReference>
<evidence type="ECO:0000256" key="1">
    <source>
        <dbReference type="ARBA" id="ARBA00004123"/>
    </source>
</evidence>
<dbReference type="Proteomes" id="UP000694388">
    <property type="component" value="Unplaced"/>
</dbReference>
<dbReference type="GO" id="GO:0021884">
    <property type="term" value="P:forebrain neuron development"/>
    <property type="evidence" value="ECO:0007669"/>
    <property type="project" value="Ensembl"/>
</dbReference>
<evidence type="ECO:0000256" key="5">
    <source>
        <dbReference type="ARBA" id="ARBA00023163"/>
    </source>
</evidence>
<feature type="region of interest" description="Disordered" evidence="7">
    <location>
        <begin position="506"/>
        <end position="527"/>
    </location>
</feature>
<evidence type="ECO:0000256" key="3">
    <source>
        <dbReference type="ARBA" id="ARBA00023125"/>
    </source>
</evidence>
<evidence type="ECO:0000256" key="2">
    <source>
        <dbReference type="ARBA" id="ARBA00023015"/>
    </source>
</evidence>
<feature type="domain" description="Prospero" evidence="8">
    <location>
        <begin position="561"/>
        <end position="719"/>
    </location>
</feature>
<keyword evidence="4" id="KW-0371">Homeobox</keyword>
<dbReference type="Gene3D" id="1.10.10.500">
    <property type="entry name" value="Homeo-prospero domain"/>
    <property type="match status" value="1"/>
</dbReference>
<dbReference type="InterPro" id="IPR023082">
    <property type="entry name" value="Homeo_prospero_dom"/>
</dbReference>
<organism evidence="9 10">
    <name type="scientific">Eptatretus burgeri</name>
    <name type="common">Inshore hagfish</name>
    <dbReference type="NCBI Taxonomy" id="7764"/>
    <lineage>
        <taxon>Eukaryota</taxon>
        <taxon>Metazoa</taxon>
        <taxon>Chordata</taxon>
        <taxon>Craniata</taxon>
        <taxon>Vertebrata</taxon>
        <taxon>Cyclostomata</taxon>
        <taxon>Myxini</taxon>
        <taxon>Myxiniformes</taxon>
        <taxon>Myxinidae</taxon>
        <taxon>Eptatretinae</taxon>
        <taxon>Eptatretus</taxon>
    </lineage>
</organism>
<dbReference type="GO" id="GO:0005634">
    <property type="term" value="C:nucleus"/>
    <property type="evidence" value="ECO:0007669"/>
    <property type="project" value="UniProtKB-SubCell"/>
</dbReference>
<dbReference type="OMA" id="VPQEDAC"/>
<dbReference type="SUPFAM" id="SSF46689">
    <property type="entry name" value="Homeodomain-like"/>
    <property type="match status" value="1"/>
</dbReference>
<dbReference type="GO" id="GO:0048886">
    <property type="term" value="P:neuromast hair cell differentiation"/>
    <property type="evidence" value="ECO:0007669"/>
    <property type="project" value="Ensembl"/>
</dbReference>
<keyword evidence="2" id="KW-0805">Transcription regulation</keyword>
<evidence type="ECO:0000256" key="4">
    <source>
        <dbReference type="ARBA" id="ARBA00023155"/>
    </source>
</evidence>
<proteinExistence type="predicted"/>
<dbReference type="GO" id="GO:0000978">
    <property type="term" value="F:RNA polymerase II cis-regulatory region sequence-specific DNA binding"/>
    <property type="evidence" value="ECO:0007669"/>
    <property type="project" value="TreeGrafter"/>
</dbReference>
<dbReference type="GO" id="GO:0000981">
    <property type="term" value="F:DNA-binding transcription factor activity, RNA polymerase II-specific"/>
    <property type="evidence" value="ECO:0007669"/>
    <property type="project" value="TreeGrafter"/>
</dbReference>
<dbReference type="GeneTree" id="ENSGT00940000154790"/>
<dbReference type="GO" id="GO:0070365">
    <property type="term" value="P:hepatocyte differentiation"/>
    <property type="evidence" value="ECO:0007669"/>
    <property type="project" value="UniProtKB-ARBA"/>
</dbReference>
<evidence type="ECO:0000256" key="6">
    <source>
        <dbReference type="ARBA" id="ARBA00023242"/>
    </source>
</evidence>
<dbReference type="PANTHER" id="PTHR12198:SF0">
    <property type="entry name" value="HOMEOBOX PROTEIN PROSPERO"/>
    <property type="match status" value="1"/>
</dbReference>
<dbReference type="FunFam" id="1.10.10.500:FF:000001">
    <property type="entry name" value="Prospero homeobox protein 1"/>
    <property type="match status" value="1"/>
</dbReference>
<dbReference type="InterPro" id="IPR009057">
    <property type="entry name" value="Homeodomain-like_sf"/>
</dbReference>
<reference evidence="9" key="1">
    <citation type="submission" date="2025-08" db="UniProtKB">
        <authorList>
            <consortium name="Ensembl"/>
        </authorList>
    </citation>
    <scope>IDENTIFICATION</scope>
</reference>
<dbReference type="GO" id="GO:0048598">
    <property type="term" value="P:embryonic morphogenesis"/>
    <property type="evidence" value="ECO:0007669"/>
    <property type="project" value="UniProtKB-ARBA"/>
</dbReference>
<evidence type="ECO:0000313" key="10">
    <source>
        <dbReference type="Proteomes" id="UP000694388"/>
    </source>
</evidence>
<keyword evidence="5" id="KW-0804">Transcription</keyword>
<reference evidence="9" key="2">
    <citation type="submission" date="2025-09" db="UniProtKB">
        <authorList>
            <consortium name="Ensembl"/>
        </authorList>
    </citation>
    <scope>IDENTIFICATION</scope>
</reference>
<feature type="region of interest" description="Disordered" evidence="7">
    <location>
        <begin position="141"/>
        <end position="207"/>
    </location>
</feature>
<keyword evidence="6" id="KW-0539">Nucleus</keyword>
<sequence>MDGAMGTGDVVDDRQEAKAQGAATVLRNLLKRGKAVEMGLSCTYPTRTMGLPQFFKYTNADSKNCLVGGAKKASKTYTNNSDFESGCLNFREKGRRVVGRVSSPGCRPFDEHLRAKRARVENIIRGMSSSPIVAARDNDVAGDSTFDRHSPSPADGEVSAGSSVAPGIEDFGNDGDAGRASDGRHREHKRKQRLPQQQQHLSRKQEVEAERRLQKLEERRRLKQQLEDLQRQLRQLQEKFFQVYESSESEPEEVPCESDSGSVNGVRCSSPSMVDCFDSKGGKSLGQVQNLDQVRRRNDGNRAGHSRLAGAILLEESGELGEVLKRDLNTAMAGVVDTVVNMFSSRTGTGGSVLPVRQHGASAPQPTVNGDVHGLHLASRHLQCFNDATLGDSSRRGHPSSQLDPLEHHLPDQTEALPLVVRKTSPKRSFTANSISERSAAFTDGPLGFSSAFSNPALHPFGLPMPLLAYTLPKGLESNEATKAMGHKEPGMASPELLELAKDLAGPRSKARNPPTPSPALTSSSGEGMSISLVKSECGELQDAADISLYSAATISFNHIQEGLTPNHLKKAKLMFFYTRYPSSNMLKVYFPDVKFNRCITSQLIKWFSNFREFYYIQMEKFARQTLTDGATSTDDFAVTRDSEILRVINIHYNKANDFEVPDRFMEVANVTFREFFTAIQAGKDADPSWKKAIYKIICKLDSDVPEIFRSPNCLQELLQE</sequence>
<dbReference type="Pfam" id="PF05044">
    <property type="entry name" value="HPD"/>
    <property type="match status" value="1"/>
</dbReference>
<evidence type="ECO:0000256" key="7">
    <source>
        <dbReference type="SAM" id="MobiDB-lite"/>
    </source>
</evidence>
<keyword evidence="10" id="KW-1185">Reference proteome</keyword>
<dbReference type="GO" id="GO:0030239">
    <property type="term" value="P:myofibril assembly"/>
    <property type="evidence" value="ECO:0007669"/>
    <property type="project" value="Ensembl"/>
</dbReference>
<comment type="subcellular location">
    <subcellularLocation>
        <location evidence="1">Nucleus</location>
    </subcellularLocation>
</comment>
<feature type="compositionally biased region" description="Basic and acidic residues" evidence="7">
    <location>
        <begin position="176"/>
        <end position="185"/>
    </location>
</feature>
<dbReference type="Ensembl" id="ENSEBUT00000003099.1">
    <property type="protein sequence ID" value="ENSEBUP00000002740.1"/>
    <property type="gene ID" value="ENSEBUG00000002067.1"/>
</dbReference>
<dbReference type="GO" id="GO:0005737">
    <property type="term" value="C:cytoplasm"/>
    <property type="evidence" value="ECO:0007669"/>
    <property type="project" value="UniProtKB-ARBA"/>
</dbReference>
<dbReference type="GO" id="GO:0031016">
    <property type="term" value="P:pancreas development"/>
    <property type="evidence" value="ECO:0007669"/>
    <property type="project" value="UniProtKB-ARBA"/>
</dbReference>